<dbReference type="SUPFAM" id="SSF50630">
    <property type="entry name" value="Acid proteases"/>
    <property type="match status" value="1"/>
</dbReference>
<dbReference type="InterPro" id="IPR001461">
    <property type="entry name" value="Aspartic_peptidase_A1"/>
</dbReference>
<keyword evidence="1" id="KW-1185">Reference proteome</keyword>
<organism evidence="1 2">
    <name type="scientific">Ditylenchus dipsaci</name>
    <dbReference type="NCBI Taxonomy" id="166011"/>
    <lineage>
        <taxon>Eukaryota</taxon>
        <taxon>Metazoa</taxon>
        <taxon>Ecdysozoa</taxon>
        <taxon>Nematoda</taxon>
        <taxon>Chromadorea</taxon>
        <taxon>Rhabditida</taxon>
        <taxon>Tylenchina</taxon>
        <taxon>Tylenchomorpha</taxon>
        <taxon>Sphaerularioidea</taxon>
        <taxon>Anguinidae</taxon>
        <taxon>Anguininae</taxon>
        <taxon>Ditylenchus</taxon>
    </lineage>
</organism>
<dbReference type="Gene3D" id="2.40.70.10">
    <property type="entry name" value="Acid Proteases"/>
    <property type="match status" value="1"/>
</dbReference>
<evidence type="ECO:0000313" key="2">
    <source>
        <dbReference type="WBParaSite" id="jg11706"/>
    </source>
</evidence>
<dbReference type="Proteomes" id="UP000887574">
    <property type="component" value="Unplaced"/>
</dbReference>
<sequence>MPLLLATLYSDSQAAVHTISQPQQSRPEFASLSYSYTDHNVEWSTDLGSGYGGYDILTLAANVEIQVYFGLLDKLNYYVEDNPVDGLLGLAPVRYGSDFSSILDQIVNDLDSPVITVWTNSSGSGNGTNVGTLGSVDTEHCQNNWIYVPQEQNVNAYTFELYSIEMTLDGENKTRKLLTKMLFKPYSTEMVMGKHLKPLVVNATKAVYNSSTGLYKAFLLISTQQKMIWRLCIEMDGVIKRAYGPSLELITRPGEKVGELEAPSPIAVVLRSLSKFYYGVYGLRLPEGIDRKEITCHWDEEKQSCVLEASCTNEKPMTGLMTGTEVVFGGFTASSFTPNPSHPHIYTVTYNSQNSSFAAGIPTDPMQSFFNTNPVQWKFNNLGVKDIALEYKILEASLTKNDNQKSKKDVSFDPNNYGEQYTITNPLIKINHYDDDEENAGSMFGNFQNPYANNPFEKKDN</sequence>
<name>A0A915CRH2_9BILA</name>
<dbReference type="GO" id="GO:0006508">
    <property type="term" value="P:proteolysis"/>
    <property type="evidence" value="ECO:0007669"/>
    <property type="project" value="InterPro"/>
</dbReference>
<dbReference type="WBParaSite" id="jg11706">
    <property type="protein sequence ID" value="jg11706"/>
    <property type="gene ID" value="jg11706"/>
</dbReference>
<accession>A0A915CRH2</accession>
<evidence type="ECO:0000313" key="1">
    <source>
        <dbReference type="Proteomes" id="UP000887574"/>
    </source>
</evidence>
<dbReference type="GO" id="GO:0005764">
    <property type="term" value="C:lysosome"/>
    <property type="evidence" value="ECO:0007669"/>
    <property type="project" value="TreeGrafter"/>
</dbReference>
<dbReference type="PANTHER" id="PTHR47966">
    <property type="entry name" value="BETA-SITE APP-CLEAVING ENZYME, ISOFORM A-RELATED"/>
    <property type="match status" value="1"/>
</dbReference>
<proteinExistence type="predicted"/>
<dbReference type="PANTHER" id="PTHR47966:SF51">
    <property type="entry name" value="BETA-SITE APP-CLEAVING ENZYME, ISOFORM A-RELATED"/>
    <property type="match status" value="1"/>
</dbReference>
<dbReference type="InterPro" id="IPR021109">
    <property type="entry name" value="Peptidase_aspartic_dom_sf"/>
</dbReference>
<reference evidence="2" key="1">
    <citation type="submission" date="2022-11" db="UniProtKB">
        <authorList>
            <consortium name="WormBaseParasite"/>
        </authorList>
    </citation>
    <scope>IDENTIFICATION</scope>
</reference>
<protein>
    <submittedName>
        <fullName evidence="2">Uncharacterized protein</fullName>
    </submittedName>
</protein>
<dbReference type="AlphaFoldDB" id="A0A915CRH2"/>
<dbReference type="GO" id="GO:0004190">
    <property type="term" value="F:aspartic-type endopeptidase activity"/>
    <property type="evidence" value="ECO:0007669"/>
    <property type="project" value="InterPro"/>
</dbReference>